<accession>A0A803TML9</accession>
<dbReference type="GO" id="GO:0005200">
    <property type="term" value="F:structural constituent of cytoskeleton"/>
    <property type="evidence" value="ECO:0007669"/>
    <property type="project" value="InterPro"/>
</dbReference>
<evidence type="ECO:0000313" key="4">
    <source>
        <dbReference type="Proteomes" id="UP000001646"/>
    </source>
</evidence>
<name>A0A803TML9_ANOCA</name>
<evidence type="ECO:0000313" key="3">
    <source>
        <dbReference type="Ensembl" id="ENSACAP00000036459.1"/>
    </source>
</evidence>
<organism evidence="3 4">
    <name type="scientific">Anolis carolinensis</name>
    <name type="common">Green anole</name>
    <name type="synonym">American chameleon</name>
    <dbReference type="NCBI Taxonomy" id="28377"/>
    <lineage>
        <taxon>Eukaryota</taxon>
        <taxon>Metazoa</taxon>
        <taxon>Chordata</taxon>
        <taxon>Craniata</taxon>
        <taxon>Vertebrata</taxon>
        <taxon>Euteleostomi</taxon>
        <taxon>Lepidosauria</taxon>
        <taxon>Squamata</taxon>
        <taxon>Bifurcata</taxon>
        <taxon>Unidentata</taxon>
        <taxon>Episquamata</taxon>
        <taxon>Toxicofera</taxon>
        <taxon>Iguania</taxon>
        <taxon>Dactyloidae</taxon>
        <taxon>Anolis</taxon>
    </lineage>
</organism>
<dbReference type="Ensembl" id="ENSACAT00000046758.1">
    <property type="protein sequence ID" value="ENSACAP00000036459.1"/>
    <property type="gene ID" value="ENSACAG00000035358.1"/>
</dbReference>
<dbReference type="PANTHER" id="PTHR31203:SF1">
    <property type="entry name" value="BETA-KERATIN-RELATED PROTEIN-RELATED"/>
    <property type="match status" value="1"/>
</dbReference>
<comment type="similarity">
    <text evidence="1">Belongs to the avian keratin family.</text>
</comment>
<evidence type="ECO:0008006" key="5">
    <source>
        <dbReference type="Google" id="ProtNLM"/>
    </source>
</evidence>
<proteinExistence type="inferred from homology"/>
<dbReference type="Pfam" id="PF02422">
    <property type="entry name" value="Keratin"/>
    <property type="match status" value="1"/>
</dbReference>
<protein>
    <recommendedName>
        <fullName evidence="5">Keratin</fullName>
    </recommendedName>
</protein>
<keyword evidence="4" id="KW-1185">Reference proteome</keyword>
<reference evidence="3" key="2">
    <citation type="submission" date="2025-08" db="UniProtKB">
        <authorList>
            <consortium name="Ensembl"/>
        </authorList>
    </citation>
    <scope>IDENTIFICATION</scope>
</reference>
<dbReference type="Proteomes" id="UP000001646">
    <property type="component" value="Unplaced"/>
</dbReference>
<sequence length="98" mass="9972">MFCAQSDCLIRLIVGPALMRCGTSTSSCCLGTVPRVVPSCINQLPPLEVVIQPSPVVVTLPGPLLSASREPVAVGGTTPCAIAGRCSGIRGIGCSPCY</sequence>
<dbReference type="GO" id="GO:0005882">
    <property type="term" value="C:intermediate filament"/>
    <property type="evidence" value="ECO:0007669"/>
    <property type="project" value="UniProtKB-KW"/>
</dbReference>
<reference evidence="3" key="1">
    <citation type="submission" date="2009-12" db="EMBL/GenBank/DDBJ databases">
        <title>The Genome Sequence of Anolis carolinensis (Green Anole Lizard).</title>
        <authorList>
            <consortium name="The Genome Sequencing Platform"/>
            <person name="Di Palma F."/>
            <person name="Alfoldi J."/>
            <person name="Heiman D."/>
            <person name="Young S."/>
            <person name="Grabherr M."/>
            <person name="Johnson J."/>
            <person name="Lander E.S."/>
            <person name="Lindblad-Toh K."/>
        </authorList>
    </citation>
    <scope>NUCLEOTIDE SEQUENCE [LARGE SCALE GENOMIC DNA]</scope>
    <source>
        <strain evidence="3">JBL SC #1</strain>
    </source>
</reference>
<evidence type="ECO:0000256" key="2">
    <source>
        <dbReference type="ARBA" id="ARBA00022744"/>
    </source>
</evidence>
<keyword evidence="2" id="KW-0416">Keratin</keyword>
<dbReference type="GeneTree" id="ENSGT00960000186896"/>
<dbReference type="AlphaFoldDB" id="A0A803TML9"/>
<evidence type="ECO:0000256" key="1">
    <source>
        <dbReference type="ARBA" id="ARBA00008702"/>
    </source>
</evidence>
<dbReference type="InterPro" id="IPR003461">
    <property type="entry name" value="Keratin"/>
</dbReference>
<dbReference type="PANTHER" id="PTHR31203">
    <property type="entry name" value="BETA-KERATIN-RELATED PROTEIN-RELATED"/>
    <property type="match status" value="1"/>
</dbReference>
<dbReference type="InParanoid" id="A0A803TML9"/>
<reference evidence="3" key="3">
    <citation type="submission" date="2025-09" db="UniProtKB">
        <authorList>
            <consortium name="Ensembl"/>
        </authorList>
    </citation>
    <scope>IDENTIFICATION</scope>
</reference>